<evidence type="ECO:0000313" key="2">
    <source>
        <dbReference type="EMBL" id="JAA70516.1"/>
    </source>
</evidence>
<evidence type="ECO:0000256" key="1">
    <source>
        <dbReference type="SAM" id="SignalP"/>
    </source>
</evidence>
<dbReference type="AlphaFoldDB" id="A0A0K8RHG7"/>
<reference evidence="2" key="1">
    <citation type="submission" date="2012-12" db="EMBL/GenBank/DDBJ databases">
        <title>Identification and characterization of a phenylalanine ammonia-lyase gene family in Isatis indigotica Fort.</title>
        <authorList>
            <person name="Liu Q."/>
            <person name="Chen J."/>
            <person name="Zhou X."/>
            <person name="Di P."/>
            <person name="Xiao Y."/>
            <person name="Xuan H."/>
            <person name="Zhang L."/>
            <person name="Chen W."/>
        </authorList>
    </citation>
    <scope>NUCLEOTIDE SEQUENCE</scope>
    <source>
        <tissue evidence="2">Salivary gland</tissue>
    </source>
</reference>
<dbReference type="EMBL" id="GADI01003292">
    <property type="protein sequence ID" value="JAA70516.1"/>
    <property type="molecule type" value="mRNA"/>
</dbReference>
<feature type="chain" id="PRO_5005517610" evidence="1">
    <location>
        <begin position="21"/>
        <end position="160"/>
    </location>
</feature>
<proteinExistence type="evidence at transcript level"/>
<organism evidence="2">
    <name type="scientific">Ixodes ricinus</name>
    <name type="common">Common tick</name>
    <name type="synonym">Acarus ricinus</name>
    <dbReference type="NCBI Taxonomy" id="34613"/>
    <lineage>
        <taxon>Eukaryota</taxon>
        <taxon>Metazoa</taxon>
        <taxon>Ecdysozoa</taxon>
        <taxon>Arthropoda</taxon>
        <taxon>Chelicerata</taxon>
        <taxon>Arachnida</taxon>
        <taxon>Acari</taxon>
        <taxon>Parasitiformes</taxon>
        <taxon>Ixodida</taxon>
        <taxon>Ixodoidea</taxon>
        <taxon>Ixodidae</taxon>
        <taxon>Ixodinae</taxon>
        <taxon>Ixodes</taxon>
    </lineage>
</organism>
<feature type="signal peptide" evidence="1">
    <location>
        <begin position="1"/>
        <end position="20"/>
    </location>
</feature>
<sequence>MYLFTNTLVMLFLLSQPTKHSKLSNIAHGMPKRRAPPIAASKSFLEGASPAILNPQRPTMLSATDTLRCNPTPANQPTHPIRPLSASALPMSSVISQFVKYTPKYGPSILHSVRSLNHGPLKNWQVRQRSNGKRFGTRCPRWNLLGFLFFASPDLRGCAS</sequence>
<keyword evidence="1" id="KW-0732">Signal</keyword>
<accession>A0A0K8RHG7</accession>
<name>A0A0K8RHG7_IXORI</name>
<protein>
    <submittedName>
        <fullName evidence="2">Putative zinc finger protein</fullName>
    </submittedName>
</protein>